<dbReference type="InterPro" id="IPR035967">
    <property type="entry name" value="SWAP/Surp_sf"/>
</dbReference>
<evidence type="ECO:0000256" key="2">
    <source>
        <dbReference type="SAM" id="MobiDB-lite"/>
    </source>
</evidence>
<feature type="domain" description="RRM" evidence="3">
    <location>
        <begin position="1"/>
        <end position="63"/>
    </location>
</feature>
<dbReference type="PROSITE" id="PS50128">
    <property type="entry name" value="SURP"/>
    <property type="match status" value="1"/>
</dbReference>
<dbReference type="InterPro" id="IPR000504">
    <property type="entry name" value="RRM_dom"/>
</dbReference>
<dbReference type="Gene3D" id="1.10.238.10">
    <property type="entry name" value="EF-hand"/>
    <property type="match status" value="1"/>
</dbReference>
<feature type="domain" description="SURP motif" evidence="4">
    <location>
        <begin position="93"/>
        <end position="136"/>
    </location>
</feature>
<evidence type="ECO:0000259" key="4">
    <source>
        <dbReference type="PROSITE" id="PS50128"/>
    </source>
</evidence>
<feature type="domain" description="EF-hand" evidence="5">
    <location>
        <begin position="174"/>
        <end position="209"/>
    </location>
</feature>
<comment type="caution">
    <text evidence="6">The sequence shown here is derived from an EMBL/GenBank/DDBJ whole genome shotgun (WGS) entry which is preliminary data.</text>
</comment>
<evidence type="ECO:0008006" key="8">
    <source>
        <dbReference type="Google" id="ProtNLM"/>
    </source>
</evidence>
<feature type="region of interest" description="Disordered" evidence="2">
    <location>
        <begin position="272"/>
        <end position="297"/>
    </location>
</feature>
<accession>A0ABN9P8N3</accession>
<dbReference type="SMART" id="SM00648">
    <property type="entry name" value="SWAP"/>
    <property type="match status" value="1"/>
</dbReference>
<dbReference type="SUPFAM" id="SSF109905">
    <property type="entry name" value="Surp module (SWAP domain)"/>
    <property type="match status" value="1"/>
</dbReference>
<proteinExistence type="predicted"/>
<dbReference type="Proteomes" id="UP001189429">
    <property type="component" value="Unassembled WGS sequence"/>
</dbReference>
<dbReference type="InterPro" id="IPR011992">
    <property type="entry name" value="EF-hand-dom_pair"/>
</dbReference>
<dbReference type="InterPro" id="IPR012677">
    <property type="entry name" value="Nucleotide-bd_a/b_plait_sf"/>
</dbReference>
<dbReference type="Pfam" id="PF00076">
    <property type="entry name" value="RRM_1"/>
    <property type="match status" value="1"/>
</dbReference>
<keyword evidence="7" id="KW-1185">Reference proteome</keyword>
<reference evidence="6" key="1">
    <citation type="submission" date="2023-10" db="EMBL/GenBank/DDBJ databases">
        <authorList>
            <person name="Chen Y."/>
            <person name="Shah S."/>
            <person name="Dougan E. K."/>
            <person name="Thang M."/>
            <person name="Chan C."/>
        </authorList>
    </citation>
    <scope>NUCLEOTIDE SEQUENCE [LARGE SCALE GENOMIC DNA]</scope>
</reference>
<name>A0ABN9P8N3_9DINO</name>
<organism evidence="6 7">
    <name type="scientific">Prorocentrum cordatum</name>
    <dbReference type="NCBI Taxonomy" id="2364126"/>
    <lineage>
        <taxon>Eukaryota</taxon>
        <taxon>Sar</taxon>
        <taxon>Alveolata</taxon>
        <taxon>Dinophyceae</taxon>
        <taxon>Prorocentrales</taxon>
        <taxon>Prorocentraceae</taxon>
        <taxon>Prorocentrum</taxon>
    </lineage>
</organism>
<dbReference type="Pfam" id="PF01805">
    <property type="entry name" value="Surp"/>
    <property type="match status" value="1"/>
</dbReference>
<dbReference type="EMBL" id="CAUYUJ010000170">
    <property type="protein sequence ID" value="CAK0789095.1"/>
    <property type="molecule type" value="Genomic_DNA"/>
</dbReference>
<dbReference type="PANTHER" id="PTHR23140">
    <property type="entry name" value="RNA PROCESSING PROTEIN LD23810P"/>
    <property type="match status" value="1"/>
</dbReference>
<dbReference type="InterPro" id="IPR051485">
    <property type="entry name" value="SR-CTD_assoc_factor"/>
</dbReference>
<feature type="compositionally biased region" description="Basic and acidic residues" evidence="2">
    <location>
        <begin position="272"/>
        <end position="289"/>
    </location>
</feature>
<keyword evidence="1" id="KW-0694">RNA-binding</keyword>
<evidence type="ECO:0000313" key="7">
    <source>
        <dbReference type="Proteomes" id="UP001189429"/>
    </source>
</evidence>
<evidence type="ECO:0000259" key="5">
    <source>
        <dbReference type="PROSITE" id="PS50222"/>
    </source>
</evidence>
<dbReference type="SUPFAM" id="SSF54928">
    <property type="entry name" value="RNA-binding domain, RBD"/>
    <property type="match status" value="1"/>
</dbReference>
<dbReference type="PROSITE" id="PS50222">
    <property type="entry name" value="EF_HAND_2"/>
    <property type="match status" value="1"/>
</dbReference>
<gene>
    <name evidence="6" type="ORF">PCOR1329_LOCUS764</name>
</gene>
<dbReference type="InterPro" id="IPR000061">
    <property type="entry name" value="Surp"/>
</dbReference>
<sequence>MEDTLCQLFTRYGTVVSVVIAHEGQKIQGYVTLDARENAQRAKDALQDREVDGVPLWIEWCSGPPPTPVPRAETRDGRHVVVEPPPDQRRRRIIDRLAKYVAQEGHAFEQLVMERESPDGNLAFLFQQGSKENVYYRWRAFAFAQGDNFKIWRTETFRVCEGALLVDRFKLEKEKILEQKEAFDFLDQDHQGRITLENLRTFNAKFQNGYTDAQLREEFKALHADGDDTRSVTFLDFLRVYVRGEHGRDVHLGLAEVEGDVKDLDVAQVSRMRSDSRVHERMPSLKESPRAGGDAEA</sequence>
<dbReference type="PROSITE" id="PS50102">
    <property type="entry name" value="RRM"/>
    <property type="match status" value="1"/>
</dbReference>
<protein>
    <recommendedName>
        <fullName evidence="8">Calmodulin</fullName>
    </recommendedName>
</protein>
<dbReference type="Gene3D" id="3.30.70.330">
    <property type="match status" value="1"/>
</dbReference>
<evidence type="ECO:0000256" key="1">
    <source>
        <dbReference type="PROSITE-ProRule" id="PRU00176"/>
    </source>
</evidence>
<evidence type="ECO:0000313" key="6">
    <source>
        <dbReference type="EMBL" id="CAK0789095.1"/>
    </source>
</evidence>
<dbReference type="Gene3D" id="1.10.10.790">
    <property type="entry name" value="Surp module"/>
    <property type="match status" value="1"/>
</dbReference>
<dbReference type="InterPro" id="IPR002048">
    <property type="entry name" value="EF_hand_dom"/>
</dbReference>
<dbReference type="PANTHER" id="PTHR23140:SF0">
    <property type="entry name" value="U2 SNRNP-ASSOCIATED SURP MOTIF-CONTAINING PROTEIN"/>
    <property type="match status" value="1"/>
</dbReference>
<evidence type="ECO:0000259" key="3">
    <source>
        <dbReference type="PROSITE" id="PS50102"/>
    </source>
</evidence>
<dbReference type="SUPFAM" id="SSF47473">
    <property type="entry name" value="EF-hand"/>
    <property type="match status" value="1"/>
</dbReference>
<dbReference type="InterPro" id="IPR035979">
    <property type="entry name" value="RBD_domain_sf"/>
</dbReference>